<protein>
    <recommendedName>
        <fullName evidence="7">C2H2-type domain-containing protein</fullName>
    </recommendedName>
</protein>
<keyword evidence="4" id="KW-0862">Zinc</keyword>
<evidence type="ECO:0000256" key="3">
    <source>
        <dbReference type="ARBA" id="ARBA00022771"/>
    </source>
</evidence>
<dbReference type="EMBL" id="QWIQ01000380">
    <property type="protein sequence ID" value="RMY90517.1"/>
    <property type="molecule type" value="Genomic_DNA"/>
</dbReference>
<dbReference type="AlphaFoldDB" id="A0A3M7FP96"/>
<dbReference type="Gene3D" id="3.30.160.60">
    <property type="entry name" value="Classic Zinc Finger"/>
    <property type="match status" value="5"/>
</dbReference>
<evidence type="ECO:0000256" key="5">
    <source>
        <dbReference type="PROSITE-ProRule" id="PRU00042"/>
    </source>
</evidence>
<dbReference type="GO" id="GO:0045944">
    <property type="term" value="P:positive regulation of transcription by RNA polymerase II"/>
    <property type="evidence" value="ECO:0007669"/>
    <property type="project" value="UniProtKB-ARBA"/>
</dbReference>
<proteinExistence type="predicted"/>
<keyword evidence="1" id="KW-0479">Metal-binding</keyword>
<dbReference type="GO" id="GO:0005634">
    <property type="term" value="C:nucleus"/>
    <property type="evidence" value="ECO:0007669"/>
    <property type="project" value="UniProtKB-ARBA"/>
</dbReference>
<evidence type="ECO:0000259" key="7">
    <source>
        <dbReference type="PROSITE" id="PS50157"/>
    </source>
</evidence>
<dbReference type="SMART" id="SM00355">
    <property type="entry name" value="ZnF_C2H2"/>
    <property type="match status" value="8"/>
</dbReference>
<dbReference type="GO" id="GO:0000981">
    <property type="term" value="F:DNA-binding transcription factor activity, RNA polymerase II-specific"/>
    <property type="evidence" value="ECO:0007669"/>
    <property type="project" value="TreeGrafter"/>
</dbReference>
<evidence type="ECO:0000256" key="4">
    <source>
        <dbReference type="ARBA" id="ARBA00022833"/>
    </source>
</evidence>
<dbReference type="Proteomes" id="UP000281468">
    <property type="component" value="Unassembled WGS sequence"/>
</dbReference>
<dbReference type="GO" id="GO:0008270">
    <property type="term" value="F:zinc ion binding"/>
    <property type="evidence" value="ECO:0007669"/>
    <property type="project" value="UniProtKB-KW"/>
</dbReference>
<dbReference type="VEuPathDB" id="FungiDB:BTJ68_08659"/>
<evidence type="ECO:0000256" key="6">
    <source>
        <dbReference type="SAM" id="MobiDB-lite"/>
    </source>
</evidence>
<dbReference type="PROSITE" id="PS00028">
    <property type="entry name" value="ZINC_FINGER_C2H2_1"/>
    <property type="match status" value="3"/>
</dbReference>
<dbReference type="PROSITE" id="PS50157">
    <property type="entry name" value="ZINC_FINGER_C2H2_2"/>
    <property type="match status" value="4"/>
</dbReference>
<sequence length="580" mass="64555">MVNRFTPKTFTCFSPAAAGSPRKMAANIACAAPQKRKTSDEVKEGTYSSSPAISKRARCDANDEANTETMPADDAGTQQDHRHDEASSSSSKPPSVAATEISKVETTASGYRRPKKYVCDQPNCGKAFDRPIKLQRSEHLKRHVRDTHCESPGFVCELRRHMAIHEKKEETRCQEPGCGKVFRKQETLQRHIKADHLGEKAYQCTHVETNEDDVPVECGKAFSKPELLRNHEAREHSGNRYFCDICPATEKPNDDLVNEMETLSKCETRVGFSTYTDLQLHIRTVHPPTCTQCGKECESNRALNAHVDIEHTSLSERQTFKCTWPGCDRGFTKSGNLKVHMQNVHAKARNFICGQFDLRDNQKTQGWNGIGCGMGFGTKANLEDHVRTQHLGFPSKIRPCRRKKANGSSTPSTMMDVDELATPSIPAAEPKHGALSMLTGHGYDELRPIPCMIHGCPNRFTKDYELATHLELTHGWQVDDVNDRIAERRALEGGQFWLGGAEQIDAEYHEEEALREQLEDILRPGSRRASLQAAGAGDPMSANQGFPVGVEKQREQQPLAVHGMLGEDGEAMVLDPALIT</sequence>
<evidence type="ECO:0000256" key="2">
    <source>
        <dbReference type="ARBA" id="ARBA00022737"/>
    </source>
</evidence>
<feature type="domain" description="C2H2-type" evidence="7">
    <location>
        <begin position="320"/>
        <end position="350"/>
    </location>
</feature>
<dbReference type="InterPro" id="IPR050329">
    <property type="entry name" value="GLI_C2H2-zinc-finger"/>
</dbReference>
<feature type="domain" description="C2H2-type" evidence="7">
    <location>
        <begin position="117"/>
        <end position="148"/>
    </location>
</feature>
<dbReference type="Pfam" id="PF00096">
    <property type="entry name" value="zf-C2H2"/>
    <property type="match status" value="2"/>
</dbReference>
<reference evidence="8 9" key="1">
    <citation type="journal article" date="2018" name="BMC Genomics">
        <title>Genomic evidence for intraspecific hybridization in a clonal and extremely halotolerant yeast.</title>
        <authorList>
            <person name="Gostincar C."/>
            <person name="Stajich J.E."/>
            <person name="Zupancic J."/>
            <person name="Zalar P."/>
            <person name="Gunde-Cimerman N."/>
        </authorList>
    </citation>
    <scope>NUCLEOTIDE SEQUENCE [LARGE SCALE GENOMIC DNA]</scope>
    <source>
        <strain evidence="8 9">EXF-171</strain>
    </source>
</reference>
<organism evidence="8 9">
    <name type="scientific">Hortaea werneckii</name>
    <name type="common">Black yeast</name>
    <name type="synonym">Cladosporium werneckii</name>
    <dbReference type="NCBI Taxonomy" id="91943"/>
    <lineage>
        <taxon>Eukaryota</taxon>
        <taxon>Fungi</taxon>
        <taxon>Dikarya</taxon>
        <taxon>Ascomycota</taxon>
        <taxon>Pezizomycotina</taxon>
        <taxon>Dothideomycetes</taxon>
        <taxon>Dothideomycetidae</taxon>
        <taxon>Mycosphaerellales</taxon>
        <taxon>Teratosphaeriaceae</taxon>
        <taxon>Hortaea</taxon>
    </lineage>
</organism>
<accession>A0A3M7FP96</accession>
<feature type="region of interest" description="Disordered" evidence="6">
    <location>
        <begin position="31"/>
        <end position="107"/>
    </location>
</feature>
<dbReference type="PANTHER" id="PTHR19818">
    <property type="entry name" value="ZINC FINGER PROTEIN ZIC AND GLI"/>
    <property type="match status" value="1"/>
</dbReference>
<dbReference type="SUPFAM" id="SSF57667">
    <property type="entry name" value="beta-beta-alpha zinc fingers"/>
    <property type="match status" value="2"/>
</dbReference>
<feature type="domain" description="C2H2-type" evidence="7">
    <location>
        <begin position="202"/>
        <end position="241"/>
    </location>
</feature>
<comment type="caution">
    <text evidence="8">The sequence shown here is derived from an EMBL/GenBank/DDBJ whole genome shotgun (WGS) entry which is preliminary data.</text>
</comment>
<feature type="region of interest" description="Disordered" evidence="6">
    <location>
        <begin position="527"/>
        <end position="546"/>
    </location>
</feature>
<dbReference type="GO" id="GO:0000978">
    <property type="term" value="F:RNA polymerase II cis-regulatory region sequence-specific DNA binding"/>
    <property type="evidence" value="ECO:0007669"/>
    <property type="project" value="TreeGrafter"/>
</dbReference>
<evidence type="ECO:0000313" key="8">
    <source>
        <dbReference type="EMBL" id="RMY90517.1"/>
    </source>
</evidence>
<dbReference type="InterPro" id="IPR013087">
    <property type="entry name" value="Znf_C2H2_type"/>
</dbReference>
<dbReference type="InterPro" id="IPR036236">
    <property type="entry name" value="Znf_C2H2_sf"/>
</dbReference>
<keyword evidence="3 5" id="KW-0863">Zinc-finger</keyword>
<feature type="domain" description="C2H2-type" evidence="7">
    <location>
        <begin position="171"/>
        <end position="201"/>
    </location>
</feature>
<dbReference type="PANTHER" id="PTHR19818:SF139">
    <property type="entry name" value="PAIR-RULE PROTEIN ODD-PAIRED"/>
    <property type="match status" value="1"/>
</dbReference>
<evidence type="ECO:0000313" key="9">
    <source>
        <dbReference type="Proteomes" id="UP000281468"/>
    </source>
</evidence>
<name>A0A3M7FP96_HORWE</name>
<keyword evidence="2" id="KW-0677">Repeat</keyword>
<gene>
    <name evidence="8" type="ORF">D0862_09941</name>
</gene>
<evidence type="ECO:0000256" key="1">
    <source>
        <dbReference type="ARBA" id="ARBA00022723"/>
    </source>
</evidence>